<comment type="caution">
    <text evidence="2">The sequence shown here is derived from an EMBL/GenBank/DDBJ whole genome shotgun (WGS) entry which is preliminary data.</text>
</comment>
<accession>X0XLF9</accession>
<feature type="transmembrane region" description="Helical" evidence="1">
    <location>
        <begin position="20"/>
        <end position="43"/>
    </location>
</feature>
<sequence length="79" mass="8984">MLSGGYLTNGFSISDPFKQYHVGLYIIILATFSNFLIILHIILKDSVHKDEKTSGDYGQTPRFEDKQTKIPLVSKRLQP</sequence>
<organism evidence="2">
    <name type="scientific">marine sediment metagenome</name>
    <dbReference type="NCBI Taxonomy" id="412755"/>
    <lineage>
        <taxon>unclassified sequences</taxon>
        <taxon>metagenomes</taxon>
        <taxon>ecological metagenomes</taxon>
    </lineage>
</organism>
<name>X0XLF9_9ZZZZ</name>
<keyword evidence="1" id="KW-1133">Transmembrane helix</keyword>
<reference evidence="2" key="1">
    <citation type="journal article" date="2014" name="Front. Microbiol.">
        <title>High frequency of phylogenetically diverse reductive dehalogenase-homologous genes in deep subseafloor sedimentary metagenomes.</title>
        <authorList>
            <person name="Kawai M."/>
            <person name="Futagami T."/>
            <person name="Toyoda A."/>
            <person name="Takaki Y."/>
            <person name="Nishi S."/>
            <person name="Hori S."/>
            <person name="Arai W."/>
            <person name="Tsubouchi T."/>
            <person name="Morono Y."/>
            <person name="Uchiyama I."/>
            <person name="Ito T."/>
            <person name="Fujiyama A."/>
            <person name="Inagaki F."/>
            <person name="Takami H."/>
        </authorList>
    </citation>
    <scope>NUCLEOTIDE SEQUENCE</scope>
    <source>
        <strain evidence="2">Expedition CK06-06</strain>
    </source>
</reference>
<gene>
    <name evidence="2" type="ORF">S01H1_78196</name>
</gene>
<keyword evidence="1" id="KW-0812">Transmembrane</keyword>
<evidence type="ECO:0000256" key="1">
    <source>
        <dbReference type="SAM" id="Phobius"/>
    </source>
</evidence>
<proteinExistence type="predicted"/>
<dbReference type="AlphaFoldDB" id="X0XLF9"/>
<dbReference type="EMBL" id="BARS01052610">
    <property type="protein sequence ID" value="GAG44005.1"/>
    <property type="molecule type" value="Genomic_DNA"/>
</dbReference>
<keyword evidence="1" id="KW-0472">Membrane</keyword>
<protein>
    <submittedName>
        <fullName evidence="2">Uncharacterized protein</fullName>
    </submittedName>
</protein>
<evidence type="ECO:0000313" key="2">
    <source>
        <dbReference type="EMBL" id="GAG44005.1"/>
    </source>
</evidence>